<dbReference type="NCBIfam" id="TIGR04387">
    <property type="entry name" value="capsid_maj_N4"/>
    <property type="match status" value="1"/>
</dbReference>
<organism evidence="1">
    <name type="scientific">viral metagenome</name>
    <dbReference type="NCBI Taxonomy" id="1070528"/>
    <lineage>
        <taxon>unclassified sequences</taxon>
        <taxon>metagenomes</taxon>
        <taxon>organismal metagenomes</taxon>
    </lineage>
</organism>
<protein>
    <submittedName>
        <fullName evidence="1">Putative major capsid protein</fullName>
    </submittedName>
</protein>
<dbReference type="AlphaFoldDB" id="A0A6M3IH99"/>
<name>A0A6M3IH99_9ZZZZ</name>
<evidence type="ECO:0000313" key="2">
    <source>
        <dbReference type="EMBL" id="QJA72548.1"/>
    </source>
</evidence>
<proteinExistence type="predicted"/>
<gene>
    <name evidence="2" type="ORF">MM415A02724_0006</name>
    <name evidence="1" type="ORF">MM415B01794_0011</name>
</gene>
<evidence type="ECO:0000313" key="1">
    <source>
        <dbReference type="EMBL" id="QJA56781.1"/>
    </source>
</evidence>
<dbReference type="Pfam" id="PF13252">
    <property type="entry name" value="Phage_capsid_3"/>
    <property type="match status" value="1"/>
</dbReference>
<dbReference type="InterPro" id="IPR025267">
    <property type="entry name" value="ORF017-like"/>
</dbReference>
<reference evidence="1" key="1">
    <citation type="submission" date="2020-03" db="EMBL/GenBank/DDBJ databases">
        <title>The deep terrestrial virosphere.</title>
        <authorList>
            <person name="Holmfeldt K."/>
            <person name="Nilsson E."/>
            <person name="Simone D."/>
            <person name="Lopez-Fernandez M."/>
            <person name="Wu X."/>
            <person name="de Brujin I."/>
            <person name="Lundin D."/>
            <person name="Andersson A."/>
            <person name="Bertilsson S."/>
            <person name="Dopson M."/>
        </authorList>
    </citation>
    <scope>NUCLEOTIDE SEQUENCE</scope>
    <source>
        <strain evidence="2">MM415A02724</strain>
        <strain evidence="1">MM415B01794</strain>
    </source>
</reference>
<dbReference type="EMBL" id="MT141238">
    <property type="protein sequence ID" value="QJA56781.1"/>
    <property type="molecule type" value="Genomic_DNA"/>
</dbReference>
<sequence length="364" mass="40295">MGYTTFTAADNLTQHKWSGSLAVEAMVNQYFSKFMGTGFTAMVRALKDLQKSAGDKITYGLRMKLAGDGVEGDNQIEGTTAEEALTFYSDSIYIDQRRKGTKSKGKMTEQRVSYSLRKEGHDALGVWWGEDYDQQIILYASGKVGVQTWHVDSSWTGRASNTLTDVDSTHLIYAGDASAKGEIDEADLPGLEVVEKCISKAETTDPMIQPFMVAGESKFILLMHTWQQHAMRTNTSTGDWQDITKGMSSVKRAEKIYQNALGEYAGVIMHKHRNVCRYSDYGNDGAQPAARMLFLGAQAITMAWGGTVLQGGGRQRFGWWEETDDRGNRLVITAGSIYGTKATIFNSLRFGMIACDTYCKDPNS</sequence>
<accession>A0A6M3IH99</accession>
<dbReference type="EMBL" id="MT141960">
    <property type="protein sequence ID" value="QJA72548.1"/>
    <property type="molecule type" value="Genomic_DNA"/>
</dbReference>